<dbReference type="PROSITE" id="PS50041">
    <property type="entry name" value="C_TYPE_LECTIN_2"/>
    <property type="match status" value="1"/>
</dbReference>
<dbReference type="InterPro" id="IPR050111">
    <property type="entry name" value="C-type_lectin/snaclec_domain"/>
</dbReference>
<dbReference type="InterPro" id="IPR018378">
    <property type="entry name" value="C-type_lectin_CS"/>
</dbReference>
<organism evidence="6">
    <name type="scientific">Phalotris mertensi</name>
    <dbReference type="NCBI Taxonomy" id="1260334"/>
    <lineage>
        <taxon>Eukaryota</taxon>
        <taxon>Metazoa</taxon>
        <taxon>Chordata</taxon>
        <taxon>Craniata</taxon>
        <taxon>Vertebrata</taxon>
        <taxon>Euteleostomi</taxon>
        <taxon>Lepidosauria</taxon>
        <taxon>Squamata</taxon>
        <taxon>Bifurcata</taxon>
        <taxon>Unidentata</taxon>
        <taxon>Episquamata</taxon>
        <taxon>Toxicofera</taxon>
        <taxon>Serpentes</taxon>
        <taxon>Colubroidea</taxon>
        <taxon>Dipsadidae</taxon>
        <taxon>Phalotris</taxon>
    </lineage>
</organism>
<name>A0A182C5T6_9SAUR</name>
<dbReference type="PANTHER" id="PTHR22803">
    <property type="entry name" value="MANNOSE, PHOSPHOLIPASE, LECTIN RECEPTOR RELATED"/>
    <property type="match status" value="1"/>
</dbReference>
<dbReference type="SUPFAM" id="SSF56436">
    <property type="entry name" value="C-type lectin-like"/>
    <property type="match status" value="1"/>
</dbReference>
<dbReference type="GO" id="GO:0005576">
    <property type="term" value="C:extracellular region"/>
    <property type="evidence" value="ECO:0007669"/>
    <property type="project" value="UniProtKB-SubCell"/>
</dbReference>
<dbReference type="EMBL" id="GEHL01006921">
    <property type="protein sequence ID" value="JAS03153.1"/>
    <property type="molecule type" value="Transcribed_RNA"/>
</dbReference>
<dbReference type="GO" id="GO:0030246">
    <property type="term" value="F:carbohydrate binding"/>
    <property type="evidence" value="ECO:0007669"/>
    <property type="project" value="UniProtKB-KW"/>
</dbReference>
<dbReference type="Pfam" id="PF00059">
    <property type="entry name" value="Lectin_C"/>
    <property type="match status" value="1"/>
</dbReference>
<sequence length="164" mass="19235">MLLITCFIFGLLGSLTWAGPQGRTVCAPDSFAYKYRNQWYCYKFCEDRLSFEEAEAQCQYKLKGHLASFNSNKQAKLIGAYVTQKNRRNDFVWIGFQQDEGSSGNIEWRWVDGSESTYRKWNSNRPSWTYNDRCAALYPQSGHVTWYDLDCSSKYPYLCKWKLA</sequence>
<comment type="subcellular location">
    <subcellularLocation>
        <location evidence="1">Secreted</location>
    </subcellularLocation>
</comment>
<keyword evidence="4" id="KW-0732">Signal</keyword>
<dbReference type="Gene3D" id="3.10.100.10">
    <property type="entry name" value="Mannose-Binding Protein A, subunit A"/>
    <property type="match status" value="1"/>
</dbReference>
<keyword evidence="2" id="KW-0964">Secreted</keyword>
<dbReference type="InterPro" id="IPR016186">
    <property type="entry name" value="C-type_lectin-like/link_sf"/>
</dbReference>
<dbReference type="PROSITE" id="PS00615">
    <property type="entry name" value="C_TYPE_LECTIN_1"/>
    <property type="match status" value="1"/>
</dbReference>
<keyword evidence="3" id="KW-1015">Disulfide bond</keyword>
<evidence type="ECO:0000259" key="5">
    <source>
        <dbReference type="PROSITE" id="PS50041"/>
    </source>
</evidence>
<evidence type="ECO:0000256" key="4">
    <source>
        <dbReference type="SAM" id="SignalP"/>
    </source>
</evidence>
<feature type="chain" id="PRO_5008116165" evidence="4">
    <location>
        <begin position="19"/>
        <end position="164"/>
    </location>
</feature>
<evidence type="ECO:0000313" key="6">
    <source>
        <dbReference type="EMBL" id="JAS03153.1"/>
    </source>
</evidence>
<dbReference type="InterPro" id="IPR016187">
    <property type="entry name" value="CTDL_fold"/>
</dbReference>
<dbReference type="PRINTS" id="PR01504">
    <property type="entry name" value="PNCREATITSAP"/>
</dbReference>
<feature type="domain" description="C-type lectin" evidence="5">
    <location>
        <begin position="37"/>
        <end position="160"/>
    </location>
</feature>
<dbReference type="InterPro" id="IPR001304">
    <property type="entry name" value="C-type_lectin-like"/>
</dbReference>
<dbReference type="AlphaFoldDB" id="A0A182C5T6"/>
<feature type="signal peptide" evidence="4">
    <location>
        <begin position="1"/>
        <end position="18"/>
    </location>
</feature>
<accession>A0A182C5T6</accession>
<evidence type="ECO:0000256" key="3">
    <source>
        <dbReference type="ARBA" id="ARBA00023157"/>
    </source>
</evidence>
<evidence type="ECO:0000256" key="2">
    <source>
        <dbReference type="ARBA" id="ARBA00022525"/>
    </source>
</evidence>
<keyword evidence="6" id="KW-0430">Lectin</keyword>
<protein>
    <submittedName>
        <fullName evidence="6">C-type lectin</fullName>
    </submittedName>
</protein>
<evidence type="ECO:0000256" key="1">
    <source>
        <dbReference type="ARBA" id="ARBA00004613"/>
    </source>
</evidence>
<reference evidence="6" key="1">
    <citation type="submission" date="2016-03" db="EMBL/GenBank/DDBJ databases">
        <title>Trends in the evolution of snake toxins underscored by an integrative omics approach to profile the venom of the colubrid Phalotris mertensi.</title>
        <authorList>
            <person name="Campos P.F."/>
            <person name="Silva D.A."/>
            <person name="Zelanis A."/>
            <person name="Paes Leme A.F."/>
            <person name="Rocha M.M."/>
            <person name="Menezes M.C."/>
            <person name="Serrano S.M."/>
            <person name="Junqueira de Azevedo I.L."/>
        </authorList>
    </citation>
    <scope>NUCLEOTIDE SEQUENCE</scope>
    <source>
        <strain evidence="6">Eukaryotic</strain>
        <tissue evidence="6">Venom gland</tissue>
    </source>
</reference>
<dbReference type="SMART" id="SM00034">
    <property type="entry name" value="CLECT"/>
    <property type="match status" value="1"/>
</dbReference>
<proteinExistence type="predicted"/>